<protein>
    <submittedName>
        <fullName evidence="3">2,3-dihydroxybenzoate decarboxylase</fullName>
    </submittedName>
</protein>
<sequence>MANRIRKIALEEHFMAPGFQDYSKAFTRLMNNAAQAELAAKLDDFHEARIADMDRAGIDICVLSPTIPSVQGETDAAMAASRAIQANDYLAGQIARNPTRLAGFASLAMHDPKVAARELERAVKTLGFKGALVNGHTHGTYYDLPAYDALWETMQDLDVPFYLHPIDHFQVPHAYADRPELAGAIWGWGVEAASHALRLLFSGVFDRFPGLKIILGHMGEGLPMLLWRFDSRFAVYSQGVTLWLRPSEYFGRNIVITTSGVCSHAALACSLAEMGEQAVMFSVDYPYESSTIAADFIETAPISDAVRALVCSGNAARLLKIAQQ</sequence>
<organism evidence="3 4">
    <name type="scientific">Bradyrhizobium erythrophlei</name>
    <dbReference type="NCBI Taxonomy" id="1437360"/>
    <lineage>
        <taxon>Bacteria</taxon>
        <taxon>Pseudomonadati</taxon>
        <taxon>Pseudomonadota</taxon>
        <taxon>Alphaproteobacteria</taxon>
        <taxon>Hyphomicrobiales</taxon>
        <taxon>Nitrobacteraceae</taxon>
        <taxon>Bradyrhizobium</taxon>
    </lineage>
</organism>
<gene>
    <name evidence="3" type="ORF">SAMN05443248_3987</name>
</gene>
<dbReference type="PANTHER" id="PTHR21240">
    <property type="entry name" value="2-AMINO-3-CARBOXYLMUCONATE-6-SEMIALDEHYDE DECARBOXYLASE"/>
    <property type="match status" value="1"/>
</dbReference>
<dbReference type="GO" id="GO:0019748">
    <property type="term" value="P:secondary metabolic process"/>
    <property type="evidence" value="ECO:0007669"/>
    <property type="project" value="TreeGrafter"/>
</dbReference>
<dbReference type="InterPro" id="IPR032466">
    <property type="entry name" value="Metal_Hydrolase"/>
</dbReference>
<dbReference type="GO" id="GO:0005829">
    <property type="term" value="C:cytosol"/>
    <property type="evidence" value="ECO:0007669"/>
    <property type="project" value="TreeGrafter"/>
</dbReference>
<dbReference type="GO" id="GO:0016787">
    <property type="term" value="F:hydrolase activity"/>
    <property type="evidence" value="ECO:0007669"/>
    <property type="project" value="InterPro"/>
</dbReference>
<name>A0A1M5QX66_9BRAD</name>
<accession>A0A1M5QX66</accession>
<dbReference type="AlphaFoldDB" id="A0A1M5QX66"/>
<dbReference type="PANTHER" id="PTHR21240:SF30">
    <property type="entry name" value="AMIDOHYDROLASE-RELATED DOMAIN-CONTAINING PROTEIN-RELATED"/>
    <property type="match status" value="1"/>
</dbReference>
<dbReference type="InterPro" id="IPR032465">
    <property type="entry name" value="ACMSD"/>
</dbReference>
<dbReference type="Proteomes" id="UP000189796">
    <property type="component" value="Chromosome I"/>
</dbReference>
<feature type="domain" description="Amidohydrolase-related" evidence="2">
    <location>
        <begin position="43"/>
        <end position="320"/>
    </location>
</feature>
<evidence type="ECO:0000313" key="4">
    <source>
        <dbReference type="Proteomes" id="UP000189796"/>
    </source>
</evidence>
<evidence type="ECO:0000313" key="3">
    <source>
        <dbReference type="EMBL" id="SHH18518.1"/>
    </source>
</evidence>
<reference evidence="3 4" key="1">
    <citation type="submission" date="2016-11" db="EMBL/GenBank/DDBJ databases">
        <authorList>
            <person name="Jaros S."/>
            <person name="Januszkiewicz K."/>
            <person name="Wedrychowicz H."/>
        </authorList>
    </citation>
    <scope>NUCLEOTIDE SEQUENCE [LARGE SCALE GENOMIC DNA]</scope>
    <source>
        <strain evidence="3 4">GAS138</strain>
    </source>
</reference>
<dbReference type="Gene3D" id="3.20.20.140">
    <property type="entry name" value="Metal-dependent hydrolases"/>
    <property type="match status" value="1"/>
</dbReference>
<dbReference type="Pfam" id="PF04909">
    <property type="entry name" value="Amidohydro_2"/>
    <property type="match status" value="1"/>
</dbReference>
<dbReference type="SUPFAM" id="SSF51556">
    <property type="entry name" value="Metallo-dependent hydrolases"/>
    <property type="match status" value="1"/>
</dbReference>
<evidence type="ECO:0000259" key="2">
    <source>
        <dbReference type="Pfam" id="PF04909"/>
    </source>
</evidence>
<dbReference type="GO" id="GO:0016831">
    <property type="term" value="F:carboxy-lyase activity"/>
    <property type="evidence" value="ECO:0007669"/>
    <property type="project" value="InterPro"/>
</dbReference>
<proteinExistence type="predicted"/>
<evidence type="ECO:0000256" key="1">
    <source>
        <dbReference type="ARBA" id="ARBA00023239"/>
    </source>
</evidence>
<dbReference type="EMBL" id="LT670817">
    <property type="protein sequence ID" value="SHH18518.1"/>
    <property type="molecule type" value="Genomic_DNA"/>
</dbReference>
<dbReference type="InterPro" id="IPR006680">
    <property type="entry name" value="Amidohydro-rel"/>
</dbReference>
<keyword evidence="1" id="KW-0456">Lyase</keyword>